<keyword evidence="1" id="KW-0812">Transmembrane</keyword>
<gene>
    <name evidence="2" type="ORF">SAMN04489750_1464</name>
</gene>
<keyword evidence="1" id="KW-0472">Membrane</keyword>
<name>A0A2Y8ZP76_9MICO</name>
<sequence>MADLLAGLANWWLQVLMVVVLALGVLAMVAVVVVPLVFRRTKPKTGGGSSQGSPLR</sequence>
<organism evidence="2 3">
    <name type="scientific">Branchiibius hedensis</name>
    <dbReference type="NCBI Taxonomy" id="672460"/>
    <lineage>
        <taxon>Bacteria</taxon>
        <taxon>Bacillati</taxon>
        <taxon>Actinomycetota</taxon>
        <taxon>Actinomycetes</taxon>
        <taxon>Micrococcales</taxon>
        <taxon>Dermacoccaceae</taxon>
        <taxon>Branchiibius</taxon>
    </lineage>
</organism>
<dbReference type="AlphaFoldDB" id="A0A2Y8ZP76"/>
<proteinExistence type="predicted"/>
<feature type="transmembrane region" description="Helical" evidence="1">
    <location>
        <begin position="12"/>
        <end position="38"/>
    </location>
</feature>
<dbReference type="RefSeq" id="WP_170119773.1">
    <property type="nucleotide sequence ID" value="NZ_QGDN01000001.1"/>
</dbReference>
<accession>A0A2Y8ZP76</accession>
<evidence type="ECO:0000256" key="1">
    <source>
        <dbReference type="SAM" id="Phobius"/>
    </source>
</evidence>
<evidence type="ECO:0000313" key="2">
    <source>
        <dbReference type="EMBL" id="SSA34161.1"/>
    </source>
</evidence>
<reference evidence="3" key="1">
    <citation type="submission" date="2016-10" db="EMBL/GenBank/DDBJ databases">
        <authorList>
            <person name="Varghese N."/>
            <person name="Submissions S."/>
        </authorList>
    </citation>
    <scope>NUCLEOTIDE SEQUENCE [LARGE SCALE GENOMIC DNA]</scope>
    <source>
        <strain evidence="3">DSM 22951</strain>
    </source>
</reference>
<keyword evidence="3" id="KW-1185">Reference proteome</keyword>
<protein>
    <submittedName>
        <fullName evidence="2">Uncharacterized protein</fullName>
    </submittedName>
</protein>
<dbReference type="EMBL" id="UESZ01000001">
    <property type="protein sequence ID" value="SSA34161.1"/>
    <property type="molecule type" value="Genomic_DNA"/>
</dbReference>
<keyword evidence="1" id="KW-1133">Transmembrane helix</keyword>
<dbReference type="Proteomes" id="UP000250028">
    <property type="component" value="Unassembled WGS sequence"/>
</dbReference>
<evidence type="ECO:0000313" key="3">
    <source>
        <dbReference type="Proteomes" id="UP000250028"/>
    </source>
</evidence>